<keyword evidence="2" id="KW-1185">Reference proteome</keyword>
<evidence type="ECO:0000313" key="1">
    <source>
        <dbReference type="EMBL" id="MBP2073247.1"/>
    </source>
</evidence>
<comment type="caution">
    <text evidence="1">The sequence shown here is derived from an EMBL/GenBank/DDBJ whole genome shotgun (WGS) entry which is preliminary data.</text>
</comment>
<evidence type="ECO:0000313" key="2">
    <source>
        <dbReference type="Proteomes" id="UP001166402"/>
    </source>
</evidence>
<reference evidence="1" key="1">
    <citation type="submission" date="2021-03" db="EMBL/GenBank/DDBJ databases">
        <title>Genomic Encyclopedia of Type Strains, Phase IV (KMG-IV): sequencing the most valuable type-strain genomes for metagenomic binning, comparative biology and taxonomic classification.</title>
        <authorList>
            <person name="Goeker M."/>
        </authorList>
    </citation>
    <scope>NUCLEOTIDE SEQUENCE</scope>
    <source>
        <strain evidence="1">DSM 101588</strain>
    </source>
</reference>
<dbReference type="Proteomes" id="UP001166402">
    <property type="component" value="Unassembled WGS sequence"/>
</dbReference>
<organism evidence="1 2">
    <name type="scientific">Thermoanaerobacterium butyriciformans</name>
    <dbReference type="NCBI Taxonomy" id="1702242"/>
    <lineage>
        <taxon>Bacteria</taxon>
        <taxon>Bacillati</taxon>
        <taxon>Bacillota</taxon>
        <taxon>Clostridia</taxon>
        <taxon>Thermoanaerobacterales</taxon>
        <taxon>Thermoanaerobacteraceae</taxon>
        <taxon>Thermoanaerobacterium</taxon>
    </lineage>
</organism>
<protein>
    <submittedName>
        <fullName evidence="1">Uncharacterized protein</fullName>
    </submittedName>
</protein>
<dbReference type="EMBL" id="JAGGLT010000039">
    <property type="protein sequence ID" value="MBP2073247.1"/>
    <property type="molecule type" value="Genomic_DNA"/>
</dbReference>
<dbReference type="InterPro" id="IPR043519">
    <property type="entry name" value="NT_sf"/>
</dbReference>
<dbReference type="SUPFAM" id="SSF81301">
    <property type="entry name" value="Nucleotidyltransferase"/>
    <property type="match status" value="1"/>
</dbReference>
<sequence length="135" mass="15655">MYNNKVSFCVVGNTDKKGAYQIEECFKEFVIAKVCFSSNGKISSHFGRLEIDGIKVEIMGDIQKYVNGIWEERVDLEKYERYITLDGMKLPVLDLEYEYNAYMKLGRIEKALLFKKYINQMKNGDGTIFSFDGLN</sequence>
<accession>A0ABS4NHV9</accession>
<name>A0ABS4NHV9_9THEO</name>
<dbReference type="Pfam" id="PF10706">
    <property type="entry name" value="Aminoglyc_resit"/>
    <property type="match status" value="1"/>
</dbReference>
<dbReference type="InterPro" id="IPR019646">
    <property type="entry name" value="Aminoglyc_AdlTrfase"/>
</dbReference>
<proteinExistence type="predicted"/>
<gene>
    <name evidence="1" type="ORF">J2Z80_002799</name>
</gene>
<dbReference type="Gene3D" id="3.30.460.40">
    <property type="match status" value="1"/>
</dbReference>